<comment type="similarity">
    <text evidence="4">Belongs to the class I-like SAM-binding methyltransferase superfamily. TRM5/TYW2 family.</text>
</comment>
<evidence type="ECO:0000313" key="6">
    <source>
        <dbReference type="EMBL" id="CAD6491875.1"/>
    </source>
</evidence>
<protein>
    <recommendedName>
        <fullName evidence="4">tRNA(Phe) (4-demethylwyosine(37)-C(7)) aminocarboxypropyltransferase</fullName>
        <ecNumber evidence="4">2.5.1.114</ecNumber>
    </recommendedName>
    <alternativeName>
        <fullName evidence="4">tRNA wyosine derivatives biosynthesis protein Taw2</fullName>
    </alternativeName>
</protein>
<dbReference type="InterPro" id="IPR030867">
    <property type="entry name" value="TYW2_archaea"/>
</dbReference>
<name>A0A811TAS4_9EURY</name>
<dbReference type="CDD" id="cd02440">
    <property type="entry name" value="AdoMet_MTases"/>
    <property type="match status" value="1"/>
</dbReference>
<dbReference type="PANTHER" id="PTHR23245">
    <property type="entry name" value="TRNA METHYLTRANSFERASE"/>
    <property type="match status" value="1"/>
</dbReference>
<dbReference type="GO" id="GO:0008175">
    <property type="term" value="F:tRNA methyltransferase activity"/>
    <property type="evidence" value="ECO:0007669"/>
    <property type="project" value="TreeGrafter"/>
</dbReference>
<keyword evidence="2 4" id="KW-0949">S-adenosyl-L-methionine</keyword>
<dbReference type="EC" id="2.5.1.114" evidence="4"/>
<feature type="binding site" evidence="4">
    <location>
        <position position="188"/>
    </location>
    <ligand>
        <name>S-adenosyl-L-methionine</name>
        <dbReference type="ChEBI" id="CHEBI:59789"/>
    </ligand>
</feature>
<dbReference type="AlphaFoldDB" id="A0A811TAS4"/>
<dbReference type="Gene3D" id="3.30.300.110">
    <property type="entry name" value="Met-10+ protein-like domains"/>
    <property type="match status" value="1"/>
</dbReference>
<evidence type="ECO:0000259" key="5">
    <source>
        <dbReference type="PROSITE" id="PS51684"/>
    </source>
</evidence>
<evidence type="ECO:0000256" key="4">
    <source>
        <dbReference type="HAMAP-Rule" id="MF_01922"/>
    </source>
</evidence>
<accession>A0A811TAS4</accession>
<dbReference type="Pfam" id="PF25133">
    <property type="entry name" value="TYW2_N_2"/>
    <property type="match status" value="1"/>
</dbReference>
<feature type="domain" description="SAM-dependent methyltransferase TRM5/TYW2-type" evidence="5">
    <location>
        <begin position="82"/>
        <end position="347"/>
    </location>
</feature>
<dbReference type="Pfam" id="PF02475">
    <property type="entry name" value="TRM5-TYW2_MTfase"/>
    <property type="match status" value="1"/>
</dbReference>
<keyword evidence="3 4" id="KW-0819">tRNA processing</keyword>
<keyword evidence="4" id="KW-0963">Cytoplasm</keyword>
<comment type="caution">
    <text evidence="4">Lacks conserved residue(s) required for the propagation of feature annotation.</text>
</comment>
<dbReference type="InterPro" id="IPR029063">
    <property type="entry name" value="SAM-dependent_MTases_sf"/>
</dbReference>
<dbReference type="GO" id="GO:0030488">
    <property type="term" value="P:tRNA methylation"/>
    <property type="evidence" value="ECO:0007669"/>
    <property type="project" value="TreeGrafter"/>
</dbReference>
<comment type="function">
    <text evidence="4">S-adenosyl-L-methionine-dependent transferase that acts as a component of the wyosine derivatives biosynthesis pathway. Catalyzes the transfer of the alpha-amino-alpha-carboxypropyl (acp) group from S-adenosyl-L-methionine to 4-demethylwyosine (imG-14), forming 7-aminocarboxypropyl-demethylwyosine (wybutosine-86) at position 37 of tRNA(Phe).</text>
</comment>
<organism evidence="6 7">
    <name type="scientific">Candidatus Argoarchaeum ethanivorans</name>
    <dbReference type="NCBI Taxonomy" id="2608793"/>
    <lineage>
        <taxon>Archaea</taxon>
        <taxon>Methanobacteriati</taxon>
        <taxon>Methanobacteriota</taxon>
        <taxon>Stenosarchaea group</taxon>
        <taxon>Methanomicrobia</taxon>
        <taxon>Methanosarcinales</taxon>
        <taxon>Methanosarcinales incertae sedis</taxon>
        <taxon>GOM Arc I cluster</taxon>
        <taxon>Candidatus Argoarchaeum</taxon>
    </lineage>
</organism>
<proteinExistence type="inferred from homology"/>
<dbReference type="InterPro" id="IPR056744">
    <property type="entry name" value="TRM5/TYW2-like_N"/>
</dbReference>
<dbReference type="HAMAP" id="MF_01922">
    <property type="entry name" value="TYW2_archaea"/>
    <property type="match status" value="1"/>
</dbReference>
<evidence type="ECO:0000256" key="2">
    <source>
        <dbReference type="ARBA" id="ARBA00022691"/>
    </source>
</evidence>
<comment type="subcellular location">
    <subcellularLocation>
        <location evidence="4">Cytoplasm</location>
    </subcellularLocation>
</comment>
<dbReference type="InterPro" id="IPR056743">
    <property type="entry name" value="TRM5-TYW2-like_MTfase"/>
</dbReference>
<comment type="caution">
    <text evidence="6">The sequence shown here is derived from an EMBL/GenBank/DDBJ whole genome shotgun (WGS) entry which is preliminary data.</text>
</comment>
<keyword evidence="1 4" id="KW-0808">Transferase</keyword>
<dbReference type="Gene3D" id="3.40.50.150">
    <property type="entry name" value="Vaccinia Virus protein VP39"/>
    <property type="match status" value="1"/>
</dbReference>
<feature type="binding site" evidence="4">
    <location>
        <position position="227"/>
    </location>
    <ligand>
        <name>S-adenosyl-L-methionine</name>
        <dbReference type="ChEBI" id="CHEBI:59789"/>
    </ligand>
</feature>
<dbReference type="Proteomes" id="UP000634805">
    <property type="component" value="Unassembled WGS sequence"/>
</dbReference>
<gene>
    <name evidence="4" type="primary">taw2</name>
    <name evidence="6" type="ORF">EMLJLAPB_00169</name>
</gene>
<reference evidence="6" key="1">
    <citation type="submission" date="2020-10" db="EMBL/GenBank/DDBJ databases">
        <authorList>
            <person name="Hahn C.J."/>
            <person name="Laso-Perez R."/>
            <person name="Vulcano F."/>
            <person name="Vaziourakis K.-M."/>
            <person name="Stokke R."/>
            <person name="Steen I.H."/>
            <person name="Teske A."/>
            <person name="Boetius A."/>
            <person name="Liebeke M."/>
            <person name="Amann R."/>
            <person name="Knittel K."/>
        </authorList>
    </citation>
    <scope>NUCLEOTIDE SEQUENCE</scope>
    <source>
        <strain evidence="6">Gfbio:e3339647-f889-4370-9287-4fb5cb688e4c:AG392D22_GoMArc1</strain>
    </source>
</reference>
<dbReference type="PROSITE" id="PS51684">
    <property type="entry name" value="SAM_MT_TRM5_TYW2"/>
    <property type="match status" value="1"/>
</dbReference>
<evidence type="ECO:0000256" key="1">
    <source>
        <dbReference type="ARBA" id="ARBA00022679"/>
    </source>
</evidence>
<dbReference type="GO" id="GO:0102522">
    <property type="term" value="F:tRNA 4-demethylwyosine alpha-amino-alpha-carboxypropyltransferase activity"/>
    <property type="evidence" value="ECO:0007669"/>
    <property type="project" value="UniProtKB-EC"/>
</dbReference>
<feature type="binding site" evidence="4">
    <location>
        <position position="181"/>
    </location>
    <ligand>
        <name>S-adenosyl-L-methionine</name>
        <dbReference type="ChEBI" id="CHEBI:59789"/>
    </ligand>
</feature>
<sequence>MRSNLRTADIIPEYTTRSKQCQHPITLQAPIATKFIRNANNVQERIEKLLCALFQIYLRYLLAMGISKSHVFMKKKLLAQQLEKHIDRDELALLPRSWYIIGDAIIVRWKSGVTVWNLIGEALLIIYPRARYVLLDYGIYGNFREPKRKLIASRCAITSFETIHRENGCLFKLDPMRIMFSAGNLHERQRLNGICDDEVVIDMFAGIGYFTVPIAVHSKPKKILAIELNTQSYQYLKQNIKLNRIEPRVVALHGDCSKLTPTNVADRVIMGYLSSEEYLRFGITALTSGGTLHYHEAVPEVLYPQRPIKRIKRAVLKSGCEIKSIECRRVKKYSPGVLHSVFDVTIR</sequence>
<dbReference type="InterPro" id="IPR030382">
    <property type="entry name" value="MeTrfase_TRM5/TYW2"/>
</dbReference>
<dbReference type="SUPFAM" id="SSF53335">
    <property type="entry name" value="S-adenosyl-L-methionine-dependent methyltransferases"/>
    <property type="match status" value="1"/>
</dbReference>
<evidence type="ECO:0000313" key="7">
    <source>
        <dbReference type="Proteomes" id="UP000634805"/>
    </source>
</evidence>
<comment type="catalytic activity">
    <reaction evidence="4">
        <text>4-demethylwyosine(37) in tRNA(Phe) + S-adenosyl-L-methionine = 4-demethyl-7-[(3S)-3-amino-3-carboxypropyl]wyosine(37) in tRNA(Phe) + S-methyl-5'-thioadenosine + H(+)</text>
        <dbReference type="Rhea" id="RHEA:36355"/>
        <dbReference type="Rhea" id="RHEA-COMP:10164"/>
        <dbReference type="Rhea" id="RHEA-COMP:10378"/>
        <dbReference type="ChEBI" id="CHEBI:15378"/>
        <dbReference type="ChEBI" id="CHEBI:17509"/>
        <dbReference type="ChEBI" id="CHEBI:59789"/>
        <dbReference type="ChEBI" id="CHEBI:64315"/>
        <dbReference type="ChEBI" id="CHEBI:73550"/>
        <dbReference type="EC" id="2.5.1.114"/>
    </reaction>
</comment>
<dbReference type="PANTHER" id="PTHR23245:SF41">
    <property type="entry name" value="TRNA(PHE) (4-DEMETHYLWYOSINE(37)-C(7)) AMINOCARBOXYPROPYLTRANSFERASE"/>
    <property type="match status" value="1"/>
</dbReference>
<evidence type="ECO:0000256" key="3">
    <source>
        <dbReference type="ARBA" id="ARBA00022694"/>
    </source>
</evidence>
<dbReference type="EMBL" id="CAJHIS010000003">
    <property type="protein sequence ID" value="CAD6491875.1"/>
    <property type="molecule type" value="Genomic_DNA"/>
</dbReference>
<dbReference type="GO" id="GO:0005737">
    <property type="term" value="C:cytoplasm"/>
    <property type="evidence" value="ECO:0007669"/>
    <property type="project" value="UniProtKB-SubCell"/>
</dbReference>